<name>A0A1Y2AXI5_9TREE</name>
<dbReference type="AlphaFoldDB" id="A0A1Y2AXI5"/>
<proteinExistence type="predicted"/>
<keyword evidence="1" id="KW-0812">Transmembrane</keyword>
<dbReference type="InParanoid" id="A0A1Y2AXI5"/>
<accession>A0A1Y2AXI5</accession>
<keyword evidence="1" id="KW-0472">Membrane</keyword>
<organism evidence="2 3">
    <name type="scientific">Naematelia encephala</name>
    <dbReference type="NCBI Taxonomy" id="71784"/>
    <lineage>
        <taxon>Eukaryota</taxon>
        <taxon>Fungi</taxon>
        <taxon>Dikarya</taxon>
        <taxon>Basidiomycota</taxon>
        <taxon>Agaricomycotina</taxon>
        <taxon>Tremellomycetes</taxon>
        <taxon>Tremellales</taxon>
        <taxon>Naemateliaceae</taxon>
        <taxon>Naematelia</taxon>
    </lineage>
</organism>
<reference evidence="2 3" key="1">
    <citation type="submission" date="2016-07" db="EMBL/GenBank/DDBJ databases">
        <title>Pervasive Adenine N6-methylation of Active Genes in Fungi.</title>
        <authorList>
            <consortium name="DOE Joint Genome Institute"/>
            <person name="Mondo S.J."/>
            <person name="Dannebaum R.O."/>
            <person name="Kuo R.C."/>
            <person name="Labutti K."/>
            <person name="Haridas S."/>
            <person name="Kuo A."/>
            <person name="Salamov A."/>
            <person name="Ahrendt S.R."/>
            <person name="Lipzen A."/>
            <person name="Sullivan W."/>
            <person name="Andreopoulos W.B."/>
            <person name="Clum A."/>
            <person name="Lindquist E."/>
            <person name="Daum C."/>
            <person name="Ramamoorthy G.K."/>
            <person name="Gryganskyi A."/>
            <person name="Culley D."/>
            <person name="Magnuson J.K."/>
            <person name="James T.Y."/>
            <person name="O'Malley M.A."/>
            <person name="Stajich J.E."/>
            <person name="Spatafora J.W."/>
            <person name="Visel A."/>
            <person name="Grigoriev I.V."/>
        </authorList>
    </citation>
    <scope>NUCLEOTIDE SEQUENCE [LARGE SCALE GENOMIC DNA]</scope>
    <source>
        <strain evidence="2 3">68-887.2</strain>
    </source>
</reference>
<gene>
    <name evidence="2" type="ORF">BCR39DRAFT_237533</name>
</gene>
<feature type="transmembrane region" description="Helical" evidence="1">
    <location>
        <begin position="73"/>
        <end position="94"/>
    </location>
</feature>
<dbReference type="Proteomes" id="UP000193986">
    <property type="component" value="Unassembled WGS sequence"/>
</dbReference>
<sequence length="103" mass="11813">MSYAWKRWYLIRKKILSLSNVSQARTDHMYFSVTDSKILSCRRIHPASPLTLAIAFSVLLSVLLLEYNVETESAMAATVVWGLFYLWIGVSLTLDWRILNNGS</sequence>
<keyword evidence="1" id="KW-1133">Transmembrane helix</keyword>
<evidence type="ECO:0000313" key="2">
    <source>
        <dbReference type="EMBL" id="ORY27164.1"/>
    </source>
</evidence>
<evidence type="ECO:0000313" key="3">
    <source>
        <dbReference type="Proteomes" id="UP000193986"/>
    </source>
</evidence>
<dbReference type="EMBL" id="MCFC01000040">
    <property type="protein sequence ID" value="ORY27164.1"/>
    <property type="molecule type" value="Genomic_DNA"/>
</dbReference>
<feature type="transmembrane region" description="Helical" evidence="1">
    <location>
        <begin position="47"/>
        <end position="67"/>
    </location>
</feature>
<keyword evidence="3" id="KW-1185">Reference proteome</keyword>
<protein>
    <submittedName>
        <fullName evidence="2">Uncharacterized protein</fullName>
    </submittedName>
</protein>
<comment type="caution">
    <text evidence="2">The sequence shown here is derived from an EMBL/GenBank/DDBJ whole genome shotgun (WGS) entry which is preliminary data.</text>
</comment>
<evidence type="ECO:0000256" key="1">
    <source>
        <dbReference type="SAM" id="Phobius"/>
    </source>
</evidence>